<dbReference type="Proteomes" id="UP001164929">
    <property type="component" value="Chromosome 1"/>
</dbReference>
<evidence type="ECO:0000313" key="2">
    <source>
        <dbReference type="EMBL" id="KAJ7014779.1"/>
    </source>
</evidence>
<evidence type="ECO:0000256" key="1">
    <source>
        <dbReference type="SAM" id="MobiDB-lite"/>
    </source>
</evidence>
<organism evidence="2 3">
    <name type="scientific">Populus alba x Populus x berolinensis</name>
    <dbReference type="NCBI Taxonomy" id="444605"/>
    <lineage>
        <taxon>Eukaryota</taxon>
        <taxon>Viridiplantae</taxon>
        <taxon>Streptophyta</taxon>
        <taxon>Embryophyta</taxon>
        <taxon>Tracheophyta</taxon>
        <taxon>Spermatophyta</taxon>
        <taxon>Magnoliopsida</taxon>
        <taxon>eudicotyledons</taxon>
        <taxon>Gunneridae</taxon>
        <taxon>Pentapetalae</taxon>
        <taxon>rosids</taxon>
        <taxon>fabids</taxon>
        <taxon>Malpighiales</taxon>
        <taxon>Salicaceae</taxon>
        <taxon>Saliceae</taxon>
        <taxon>Populus</taxon>
    </lineage>
</organism>
<protein>
    <submittedName>
        <fullName evidence="2">Uncharacterized protein</fullName>
    </submittedName>
</protein>
<comment type="caution">
    <text evidence="2">The sequence shown here is derived from an EMBL/GenBank/DDBJ whole genome shotgun (WGS) entry which is preliminary data.</text>
</comment>
<sequence length="193" mass="21612">MIEIPITINGHCKNFKQSVSLALLLSHIPPPGMGIEYPYQASPEVSATTEPSTKKQRFSVSPPSKDSYKQKQEYHYSTVAITGIYFAPLNAQAITHITPRKKFAMLTATLHIARPSASDLVIPEGSFSTWYSSEKDLKVERESSKNSAIITLEDGANILVLVVPVTVWHSRLHKGHFCRIWHCFQEVKCCNDL</sequence>
<dbReference type="AlphaFoldDB" id="A0AAD6RTC7"/>
<gene>
    <name evidence="2" type="ORF">NC653_004167</name>
</gene>
<dbReference type="EMBL" id="JAQIZT010000001">
    <property type="protein sequence ID" value="KAJ7014779.1"/>
    <property type="molecule type" value="Genomic_DNA"/>
</dbReference>
<keyword evidence="3" id="KW-1185">Reference proteome</keyword>
<reference evidence="2 3" key="1">
    <citation type="journal article" date="2023" name="Mol. Ecol. Resour.">
        <title>Chromosome-level genome assembly of a triploid poplar Populus alba 'Berolinensis'.</title>
        <authorList>
            <person name="Chen S."/>
            <person name="Yu Y."/>
            <person name="Wang X."/>
            <person name="Wang S."/>
            <person name="Zhang T."/>
            <person name="Zhou Y."/>
            <person name="He R."/>
            <person name="Meng N."/>
            <person name="Wang Y."/>
            <person name="Liu W."/>
            <person name="Liu Z."/>
            <person name="Liu J."/>
            <person name="Guo Q."/>
            <person name="Huang H."/>
            <person name="Sederoff R.R."/>
            <person name="Wang G."/>
            <person name="Qu G."/>
            <person name="Chen S."/>
        </authorList>
    </citation>
    <scope>NUCLEOTIDE SEQUENCE [LARGE SCALE GENOMIC DNA]</scope>
    <source>
        <strain evidence="2">SC-2020</strain>
    </source>
</reference>
<proteinExistence type="predicted"/>
<name>A0AAD6RTC7_9ROSI</name>
<feature type="region of interest" description="Disordered" evidence="1">
    <location>
        <begin position="44"/>
        <end position="69"/>
    </location>
</feature>
<evidence type="ECO:0000313" key="3">
    <source>
        <dbReference type="Proteomes" id="UP001164929"/>
    </source>
</evidence>
<accession>A0AAD6RTC7</accession>